<feature type="signal peptide" evidence="2">
    <location>
        <begin position="1"/>
        <end position="22"/>
    </location>
</feature>
<proteinExistence type="predicted"/>
<protein>
    <submittedName>
        <fullName evidence="3">Uncharacterized protein</fullName>
    </submittedName>
</protein>
<evidence type="ECO:0000313" key="4">
    <source>
        <dbReference type="Proteomes" id="UP000030762"/>
    </source>
</evidence>
<keyword evidence="4" id="KW-1185">Reference proteome</keyword>
<evidence type="ECO:0000313" key="3">
    <source>
        <dbReference type="EMBL" id="EQC36705.1"/>
    </source>
</evidence>
<organism evidence="3 4">
    <name type="scientific">Saprolegnia diclina (strain VS20)</name>
    <dbReference type="NCBI Taxonomy" id="1156394"/>
    <lineage>
        <taxon>Eukaryota</taxon>
        <taxon>Sar</taxon>
        <taxon>Stramenopiles</taxon>
        <taxon>Oomycota</taxon>
        <taxon>Saprolegniomycetes</taxon>
        <taxon>Saprolegniales</taxon>
        <taxon>Saprolegniaceae</taxon>
        <taxon>Saprolegnia</taxon>
    </lineage>
</organism>
<name>T0QRU9_SAPDV</name>
<keyword evidence="2" id="KW-0732">Signal</keyword>
<dbReference type="InParanoid" id="T0QRU9"/>
<gene>
    <name evidence="3" type="ORF">SDRG_06139</name>
</gene>
<feature type="transmembrane region" description="Helical" evidence="1">
    <location>
        <begin position="83"/>
        <end position="104"/>
    </location>
</feature>
<evidence type="ECO:0000256" key="2">
    <source>
        <dbReference type="SAM" id="SignalP"/>
    </source>
</evidence>
<dbReference type="OMA" id="WEAWIER"/>
<dbReference type="EMBL" id="JH767147">
    <property type="protein sequence ID" value="EQC36705.1"/>
    <property type="molecule type" value="Genomic_DNA"/>
</dbReference>
<dbReference type="RefSeq" id="XP_008610126.1">
    <property type="nucleotide sequence ID" value="XM_008611904.1"/>
</dbReference>
<keyword evidence="1" id="KW-0812">Transmembrane</keyword>
<keyword evidence="1" id="KW-0472">Membrane</keyword>
<dbReference type="OrthoDB" id="76626at2759"/>
<feature type="transmembrane region" description="Helical" evidence="1">
    <location>
        <begin position="56"/>
        <end position="77"/>
    </location>
</feature>
<reference evidence="3 4" key="1">
    <citation type="submission" date="2012-04" db="EMBL/GenBank/DDBJ databases">
        <title>The Genome Sequence of Saprolegnia declina VS20.</title>
        <authorList>
            <consortium name="The Broad Institute Genome Sequencing Platform"/>
            <person name="Russ C."/>
            <person name="Nusbaum C."/>
            <person name="Tyler B."/>
            <person name="van West P."/>
            <person name="Dieguez-Uribeondo J."/>
            <person name="de Bruijn I."/>
            <person name="Tripathy S."/>
            <person name="Jiang R."/>
            <person name="Young S.K."/>
            <person name="Zeng Q."/>
            <person name="Gargeya S."/>
            <person name="Fitzgerald M."/>
            <person name="Haas B."/>
            <person name="Abouelleil A."/>
            <person name="Alvarado L."/>
            <person name="Arachchi H.M."/>
            <person name="Berlin A."/>
            <person name="Chapman S.B."/>
            <person name="Goldberg J."/>
            <person name="Griggs A."/>
            <person name="Gujja S."/>
            <person name="Hansen M."/>
            <person name="Howarth C."/>
            <person name="Imamovic A."/>
            <person name="Larimer J."/>
            <person name="McCowen C."/>
            <person name="Montmayeur A."/>
            <person name="Murphy C."/>
            <person name="Neiman D."/>
            <person name="Pearson M."/>
            <person name="Priest M."/>
            <person name="Roberts A."/>
            <person name="Saif S."/>
            <person name="Shea T."/>
            <person name="Sisk P."/>
            <person name="Sykes S."/>
            <person name="Wortman J."/>
            <person name="Nusbaum C."/>
            <person name="Birren B."/>
        </authorList>
    </citation>
    <scope>NUCLEOTIDE SEQUENCE [LARGE SCALE GENOMIC DNA]</scope>
    <source>
        <strain evidence="3 4">VS20</strain>
    </source>
</reference>
<dbReference type="VEuPathDB" id="FungiDB:SDRG_06139"/>
<accession>T0QRU9</accession>
<dbReference type="AlphaFoldDB" id="T0QRU9"/>
<evidence type="ECO:0000256" key="1">
    <source>
        <dbReference type="SAM" id="Phobius"/>
    </source>
</evidence>
<sequence length="130" mass="14653">MEWIYLLILLPLLDYIPSCCYARRFALIAPKGDAATTGRANVARVVHQGERLETKLAYHLIPLVLALVSLQLCSIYALPLPLYVLGGLGLLMVVLVAQCIRLAIALRVLQDEQDQWEAWIERELSPYYTS</sequence>
<dbReference type="Proteomes" id="UP000030762">
    <property type="component" value="Unassembled WGS sequence"/>
</dbReference>
<keyword evidence="1" id="KW-1133">Transmembrane helix</keyword>
<dbReference type="GeneID" id="19946866"/>
<feature type="chain" id="PRO_5004583471" evidence="2">
    <location>
        <begin position="23"/>
        <end position="130"/>
    </location>
</feature>